<dbReference type="CDD" id="cd01428">
    <property type="entry name" value="ADK"/>
    <property type="match status" value="1"/>
</dbReference>
<evidence type="ECO:0000256" key="3">
    <source>
        <dbReference type="ARBA" id="ARBA00022741"/>
    </source>
</evidence>
<comment type="caution">
    <text evidence="6">Lacks conserved residue(s) required for the propagation of feature annotation.</text>
</comment>
<dbReference type="UniPathway" id="UPA00588">
    <property type="reaction ID" value="UER00649"/>
</dbReference>
<feature type="binding site" evidence="6">
    <location>
        <position position="54"/>
    </location>
    <ligand>
        <name>AMP</name>
        <dbReference type="ChEBI" id="CHEBI:456215"/>
    </ligand>
</feature>
<dbReference type="InterPro" id="IPR027417">
    <property type="entry name" value="P-loop_NTPase"/>
</dbReference>
<evidence type="ECO:0000256" key="8">
    <source>
        <dbReference type="RuleBase" id="RU003331"/>
    </source>
</evidence>
<dbReference type="eggNOG" id="COG0563">
    <property type="taxonomic scope" value="Bacteria"/>
</dbReference>
<organism evidence="10 11">
    <name type="scientific">Metamycoplasma arthritidis (strain 158L3-1)</name>
    <name type="common">Mycoplasma arthritidis</name>
    <dbReference type="NCBI Taxonomy" id="243272"/>
    <lineage>
        <taxon>Bacteria</taxon>
        <taxon>Bacillati</taxon>
        <taxon>Mycoplasmatota</taxon>
        <taxon>Mycoplasmoidales</taxon>
        <taxon>Metamycoplasmataceae</taxon>
        <taxon>Metamycoplasma</taxon>
    </lineage>
</organism>
<dbReference type="NCBIfam" id="NF011100">
    <property type="entry name" value="PRK14527.1"/>
    <property type="match status" value="1"/>
</dbReference>
<gene>
    <name evidence="6 10" type="primary">adk</name>
    <name evidence="10" type="ordered locus">MARTH_orf418</name>
</gene>
<dbReference type="GO" id="GO:0005737">
    <property type="term" value="C:cytoplasm"/>
    <property type="evidence" value="ECO:0007669"/>
    <property type="project" value="UniProtKB-SubCell"/>
</dbReference>
<accession>B3PMM7</accession>
<keyword evidence="6" id="KW-0963">Cytoplasm</keyword>
<evidence type="ECO:0000256" key="4">
    <source>
        <dbReference type="ARBA" id="ARBA00022777"/>
    </source>
</evidence>
<comment type="subcellular location">
    <subcellularLocation>
        <location evidence="6 8">Cytoplasm</location>
    </subcellularLocation>
</comment>
<dbReference type="HAMAP" id="MF_00235">
    <property type="entry name" value="Adenylate_kinase_Adk"/>
    <property type="match status" value="1"/>
</dbReference>
<evidence type="ECO:0000256" key="7">
    <source>
        <dbReference type="RuleBase" id="RU003330"/>
    </source>
</evidence>
<protein>
    <recommendedName>
        <fullName evidence="6 8">Adenylate kinase</fullName>
        <shortName evidence="6">AK</shortName>
        <ecNumber evidence="6 8">2.7.4.3</ecNumber>
    </recommendedName>
    <alternativeName>
        <fullName evidence="6">ATP-AMP transphosphorylase</fullName>
    </alternativeName>
    <alternativeName>
        <fullName evidence="6">ATP:AMP phosphotransferase</fullName>
    </alternativeName>
    <alternativeName>
        <fullName evidence="6">Adenylate monophosphate kinase</fullName>
    </alternativeName>
</protein>
<keyword evidence="3 6" id="KW-0547">Nucleotide-binding</keyword>
<feature type="binding site" evidence="6">
    <location>
        <position position="49"/>
    </location>
    <ligand>
        <name>AMP</name>
        <dbReference type="ChEBI" id="CHEBI:456215"/>
    </ligand>
</feature>
<dbReference type="InterPro" id="IPR000850">
    <property type="entry name" value="Adenylat/UMP-CMP_kin"/>
</dbReference>
<feature type="binding site" evidence="6">
    <location>
        <position position="111"/>
    </location>
    <ligand>
        <name>AMP</name>
        <dbReference type="ChEBI" id="CHEBI:456215"/>
    </ligand>
</feature>
<dbReference type="PROSITE" id="PS00113">
    <property type="entry name" value="ADENYLATE_KINASE"/>
    <property type="match status" value="1"/>
</dbReference>
<dbReference type="PRINTS" id="PR00094">
    <property type="entry name" value="ADENYLTKNASE"/>
</dbReference>
<dbReference type="InterPro" id="IPR036193">
    <property type="entry name" value="ADK_active_lid_dom_sf"/>
</dbReference>
<proteinExistence type="inferred from homology"/>
<dbReference type="InterPro" id="IPR007862">
    <property type="entry name" value="Adenylate_kinase_lid-dom"/>
</dbReference>
<dbReference type="GO" id="GO:0004017">
    <property type="term" value="F:AMP kinase activity"/>
    <property type="evidence" value="ECO:0007669"/>
    <property type="project" value="UniProtKB-UniRule"/>
</dbReference>
<dbReference type="Proteomes" id="UP000008812">
    <property type="component" value="Chromosome"/>
</dbReference>
<dbReference type="EMBL" id="CP001047">
    <property type="protein sequence ID" value="ACF07279.1"/>
    <property type="molecule type" value="Genomic_DNA"/>
</dbReference>
<comment type="domain">
    <text evidence="6">Consists of three domains, a large central CORE domain and two small peripheral domains, NMPbind and LID, which undergo movements during catalysis. The LID domain closes over the site of phosphoryl transfer upon ATP binding. Assembling and dissambling the active center during each catalytic cycle provides an effective means to prevent ATP hydrolysis.</text>
</comment>
<name>B3PMM7_META1</name>
<comment type="pathway">
    <text evidence="6">Purine metabolism; AMP biosynthesis via salvage pathway; AMP from ADP: step 1/1.</text>
</comment>
<comment type="subunit">
    <text evidence="6 8">Monomer.</text>
</comment>
<feature type="binding site" evidence="6">
    <location>
        <position position="145"/>
    </location>
    <ligand>
        <name>ATP</name>
        <dbReference type="ChEBI" id="CHEBI:30616"/>
    </ligand>
</feature>
<feature type="binding site" evidence="6">
    <location>
        <begin position="154"/>
        <end position="155"/>
    </location>
    <ligand>
        <name>ATP</name>
        <dbReference type="ChEBI" id="CHEBI:30616"/>
    </ligand>
</feature>
<feature type="binding site" evidence="6">
    <location>
        <begin position="75"/>
        <end position="77"/>
    </location>
    <ligand>
        <name>AMP</name>
        <dbReference type="ChEBI" id="CHEBI:456215"/>
    </ligand>
</feature>
<reference evidence="10 11" key="1">
    <citation type="journal article" date="2008" name="Infect. Immun.">
        <title>Genome of Mycoplasma arthritidis.</title>
        <authorList>
            <person name="Dybvig K."/>
            <person name="Zuhua C."/>
            <person name="Lao P."/>
            <person name="Jordan D.S."/>
            <person name="French C.T."/>
            <person name="Tu A.H."/>
            <person name="Loraine A.E."/>
        </authorList>
    </citation>
    <scope>NUCLEOTIDE SEQUENCE [LARGE SCALE GENOMIC DNA]</scope>
    <source>
        <strain evidence="10 11">158L3-1</strain>
    </source>
</reference>
<dbReference type="AlphaFoldDB" id="B3PMM7"/>
<evidence type="ECO:0000256" key="6">
    <source>
        <dbReference type="HAMAP-Rule" id="MF_00235"/>
    </source>
</evidence>
<dbReference type="PANTHER" id="PTHR23359">
    <property type="entry name" value="NUCLEOTIDE KINASE"/>
    <property type="match status" value="1"/>
</dbReference>
<keyword evidence="1 6" id="KW-0808">Transferase</keyword>
<keyword evidence="4 6" id="KW-0418">Kinase</keyword>
<feature type="binding site" evidence="6">
    <location>
        <position position="178"/>
    </location>
    <ligand>
        <name>AMP</name>
        <dbReference type="ChEBI" id="CHEBI:456215"/>
    </ligand>
</feature>
<sequence>MIANTDGNPSLKSEKKSLPNVIFLGAPGAGKGSVASRLAKEEGYSHLSTGEMFRQEIQNQTQLGKEVKSILDSGAYVDDSLTNRLVQERLSDLSKKHIAFILDGYPRTLDQANFLANLKDQGITIDKVVLLNITEQQVIKRLSKRRICPADKTIYHLEFNPPKKAGVCDKCQTALIKRPDDAPEVIKQRLAVYASQTKILIDYYKNLGILKEVNAYQSTDRVYNDTKKALEW</sequence>
<dbReference type="EC" id="2.7.4.3" evidence="6 8"/>
<evidence type="ECO:0000259" key="9">
    <source>
        <dbReference type="Pfam" id="PF05191"/>
    </source>
</evidence>
<dbReference type="GO" id="GO:0044209">
    <property type="term" value="P:AMP salvage"/>
    <property type="evidence" value="ECO:0007669"/>
    <property type="project" value="UniProtKB-UniRule"/>
</dbReference>
<dbReference type="KEGG" id="mat:MARTH_orf418"/>
<dbReference type="Pfam" id="PF05191">
    <property type="entry name" value="ADK_lid"/>
    <property type="match status" value="1"/>
</dbReference>
<evidence type="ECO:0000256" key="2">
    <source>
        <dbReference type="ARBA" id="ARBA00022727"/>
    </source>
</evidence>
<evidence type="ECO:0000313" key="11">
    <source>
        <dbReference type="Proteomes" id="UP000008812"/>
    </source>
</evidence>
<dbReference type="SUPFAM" id="SSF52540">
    <property type="entry name" value="P-loop containing nucleoside triphosphate hydrolases"/>
    <property type="match status" value="1"/>
</dbReference>
<evidence type="ECO:0000256" key="5">
    <source>
        <dbReference type="ARBA" id="ARBA00022840"/>
    </source>
</evidence>
<dbReference type="InterPro" id="IPR033690">
    <property type="entry name" value="Adenylat_kinase_CS"/>
</dbReference>
<dbReference type="NCBIfam" id="TIGR01351">
    <property type="entry name" value="adk"/>
    <property type="match status" value="1"/>
</dbReference>
<dbReference type="STRING" id="243272.MARTH_orf418"/>
<feature type="binding site" evidence="6">
    <location>
        <position position="189"/>
    </location>
    <ligand>
        <name>AMP</name>
        <dbReference type="ChEBI" id="CHEBI:456215"/>
    </ligand>
</feature>
<keyword evidence="11" id="KW-1185">Reference proteome</keyword>
<keyword evidence="5 6" id="KW-0067">ATP-binding</keyword>
<dbReference type="SUPFAM" id="SSF57774">
    <property type="entry name" value="Microbial and mitochondrial ADK, insert 'zinc finger' domain"/>
    <property type="match status" value="1"/>
</dbReference>
<comment type="function">
    <text evidence="6">Catalyzes the reversible transfer of the terminal phosphate group between ATP and AMP. Plays an important role in cellular energy homeostasis and in adenine nucleotide metabolism.</text>
</comment>
<dbReference type="RefSeq" id="WP_012498236.1">
    <property type="nucleotide sequence ID" value="NC_011025.1"/>
</dbReference>
<dbReference type="Pfam" id="PF00406">
    <property type="entry name" value="ADK"/>
    <property type="match status" value="1"/>
</dbReference>
<dbReference type="HOGENOM" id="CLU_032354_1_2_14"/>
<dbReference type="InterPro" id="IPR006259">
    <property type="entry name" value="Adenyl_kin_sub"/>
</dbReference>
<evidence type="ECO:0000313" key="10">
    <source>
        <dbReference type="EMBL" id="ACF07279.1"/>
    </source>
</evidence>
<dbReference type="Gene3D" id="3.40.50.300">
    <property type="entry name" value="P-loop containing nucleotide triphosphate hydrolases"/>
    <property type="match status" value="1"/>
</dbReference>
<feature type="binding site" evidence="6">
    <location>
        <begin position="28"/>
        <end position="33"/>
    </location>
    <ligand>
        <name>ATP</name>
        <dbReference type="ChEBI" id="CHEBI:30616"/>
    </ligand>
</feature>
<feature type="region of interest" description="LID" evidence="6">
    <location>
        <begin position="144"/>
        <end position="181"/>
    </location>
</feature>
<dbReference type="NCBIfam" id="NF001381">
    <property type="entry name" value="PRK00279.1-3"/>
    <property type="match status" value="1"/>
</dbReference>
<feature type="binding site" evidence="6">
    <location>
        <begin position="104"/>
        <end position="107"/>
    </location>
    <ligand>
        <name>AMP</name>
        <dbReference type="ChEBI" id="CHEBI:456215"/>
    </ligand>
</feature>
<feature type="region of interest" description="NMP" evidence="6">
    <location>
        <begin position="48"/>
        <end position="77"/>
    </location>
</feature>
<dbReference type="FunFam" id="3.40.50.300:FF:000106">
    <property type="entry name" value="Adenylate kinase mitochondrial"/>
    <property type="match status" value="1"/>
</dbReference>
<feature type="domain" description="Adenylate kinase active site lid" evidence="9">
    <location>
        <begin position="145"/>
        <end position="180"/>
    </location>
</feature>
<keyword evidence="2 6" id="KW-0545">Nucleotide biosynthesis</keyword>
<evidence type="ECO:0000256" key="1">
    <source>
        <dbReference type="ARBA" id="ARBA00022679"/>
    </source>
</evidence>
<feature type="binding site" evidence="6">
    <location>
        <position position="217"/>
    </location>
    <ligand>
        <name>ATP</name>
        <dbReference type="ChEBI" id="CHEBI:30616"/>
    </ligand>
</feature>
<comment type="catalytic activity">
    <reaction evidence="6 8">
        <text>AMP + ATP = 2 ADP</text>
        <dbReference type="Rhea" id="RHEA:12973"/>
        <dbReference type="ChEBI" id="CHEBI:30616"/>
        <dbReference type="ChEBI" id="CHEBI:456215"/>
        <dbReference type="ChEBI" id="CHEBI:456216"/>
        <dbReference type="EC" id="2.7.4.3"/>
    </reaction>
</comment>
<dbReference type="GO" id="GO:0005524">
    <property type="term" value="F:ATP binding"/>
    <property type="evidence" value="ECO:0007669"/>
    <property type="project" value="UniProtKB-UniRule"/>
</dbReference>
<comment type="similarity">
    <text evidence="6 7">Belongs to the adenylate kinase family.</text>
</comment>